<reference evidence="1 2" key="1">
    <citation type="journal article" date="2015" name="Genome Announc.">
        <title>Expanding the biotechnology potential of lactobacilli through comparative genomics of 213 strains and associated genera.</title>
        <authorList>
            <person name="Sun Z."/>
            <person name="Harris H.M."/>
            <person name="McCann A."/>
            <person name="Guo C."/>
            <person name="Argimon S."/>
            <person name="Zhang W."/>
            <person name="Yang X."/>
            <person name="Jeffery I.B."/>
            <person name="Cooney J.C."/>
            <person name="Kagawa T.F."/>
            <person name="Liu W."/>
            <person name="Song Y."/>
            <person name="Salvetti E."/>
            <person name="Wrobel A."/>
            <person name="Rasinkangas P."/>
            <person name="Parkhill J."/>
            <person name="Rea M.C."/>
            <person name="O'Sullivan O."/>
            <person name="Ritari J."/>
            <person name="Douillard F.P."/>
            <person name="Paul Ross R."/>
            <person name="Yang R."/>
            <person name="Briner A.E."/>
            <person name="Felis G.E."/>
            <person name="de Vos W.M."/>
            <person name="Barrangou R."/>
            <person name="Klaenhammer T.R."/>
            <person name="Caufield P.W."/>
            <person name="Cui Y."/>
            <person name="Zhang H."/>
            <person name="O'Toole P.W."/>
        </authorList>
    </citation>
    <scope>NUCLEOTIDE SEQUENCE [LARGE SCALE GENOMIC DNA]</scope>
    <source>
        <strain evidence="1 2">DSM 20623</strain>
    </source>
</reference>
<protein>
    <submittedName>
        <fullName evidence="1">Uncharacterized protein</fullName>
    </submittedName>
</protein>
<organism evidence="1 2">
    <name type="scientific">Carnobacterium divergens DSM 20623</name>
    <dbReference type="NCBI Taxonomy" id="1449336"/>
    <lineage>
        <taxon>Bacteria</taxon>
        <taxon>Bacillati</taxon>
        <taxon>Bacillota</taxon>
        <taxon>Bacilli</taxon>
        <taxon>Lactobacillales</taxon>
        <taxon>Carnobacteriaceae</taxon>
        <taxon>Carnobacterium</taxon>
    </lineage>
</organism>
<proteinExistence type="predicted"/>
<evidence type="ECO:0000313" key="2">
    <source>
        <dbReference type="Proteomes" id="UP000051658"/>
    </source>
</evidence>
<dbReference type="EMBL" id="JQBS01000001">
    <property type="protein sequence ID" value="KRN57770.1"/>
    <property type="molecule type" value="Genomic_DNA"/>
</dbReference>
<evidence type="ECO:0000313" key="1">
    <source>
        <dbReference type="EMBL" id="KRN57770.1"/>
    </source>
</evidence>
<dbReference type="GeneID" id="89589534"/>
<dbReference type="AlphaFoldDB" id="A0A0R2I7I9"/>
<sequence length="192" mass="22102">MVNPHRLLENETVGIAKRGYTAMNVVHYYGLSDHHKIFYKNISLKDGISGLRMFEDKEHSTIADLLERANDSLIESEVRELLDIESNKKVPDWLIELRKEHPNIVGYNEITEVNQGIGNTGLISESVIKYSTRTISDDDLEVNLLGQKYFGNIGEELVLQHYAKIIDILGNTEKTKYFIDEMKYTGKKHEKF</sequence>
<dbReference type="RefSeq" id="WP_034568528.1">
    <property type="nucleotide sequence ID" value="NZ_JQBS01000001.1"/>
</dbReference>
<dbReference type="Proteomes" id="UP000051658">
    <property type="component" value="Unassembled WGS sequence"/>
</dbReference>
<accession>A0A0R2I7I9</accession>
<dbReference type="PATRIC" id="fig|1449336.4.peg.1049"/>
<keyword evidence="2" id="KW-1185">Reference proteome</keyword>
<gene>
    <name evidence="1" type="ORF">IV74_GL001025</name>
</gene>
<comment type="caution">
    <text evidence="1">The sequence shown here is derived from an EMBL/GenBank/DDBJ whole genome shotgun (WGS) entry which is preliminary data.</text>
</comment>
<name>A0A0R2I7I9_CARDV</name>